<evidence type="ECO:0000313" key="2">
    <source>
        <dbReference type="EMBL" id="JAR91285.1"/>
    </source>
</evidence>
<dbReference type="AlphaFoldDB" id="A0A147BLU8"/>
<dbReference type="EMBL" id="GEGO01004119">
    <property type="protein sequence ID" value="JAR91285.1"/>
    <property type="molecule type" value="Transcribed_RNA"/>
</dbReference>
<organism evidence="2">
    <name type="scientific">Ixodes ricinus</name>
    <name type="common">Common tick</name>
    <name type="synonym">Acarus ricinus</name>
    <dbReference type="NCBI Taxonomy" id="34613"/>
    <lineage>
        <taxon>Eukaryota</taxon>
        <taxon>Metazoa</taxon>
        <taxon>Ecdysozoa</taxon>
        <taxon>Arthropoda</taxon>
        <taxon>Chelicerata</taxon>
        <taxon>Arachnida</taxon>
        <taxon>Acari</taxon>
        <taxon>Parasitiformes</taxon>
        <taxon>Ixodida</taxon>
        <taxon>Ixodoidea</taxon>
        <taxon>Ixodidae</taxon>
        <taxon>Ixodinae</taxon>
        <taxon>Ixodes</taxon>
    </lineage>
</organism>
<protein>
    <submittedName>
        <fullName evidence="2">Uncharacterized protein</fullName>
    </submittedName>
</protein>
<proteinExistence type="predicted"/>
<feature type="region of interest" description="Disordered" evidence="1">
    <location>
        <begin position="26"/>
        <end position="58"/>
    </location>
</feature>
<evidence type="ECO:0000256" key="1">
    <source>
        <dbReference type="SAM" id="MobiDB-lite"/>
    </source>
</evidence>
<name>A0A147BLU8_IXORI</name>
<reference evidence="2" key="1">
    <citation type="journal article" date="2018" name="PLoS Negl. Trop. Dis.">
        <title>Sialome diversity of ticks revealed by RNAseq of single tick salivary glands.</title>
        <authorList>
            <person name="Perner J."/>
            <person name="Kropackova S."/>
            <person name="Kopacek P."/>
            <person name="Ribeiro J.M."/>
        </authorList>
    </citation>
    <scope>NUCLEOTIDE SEQUENCE</scope>
    <source>
        <strain evidence="2">Siblings of single egg batch collected in Ceske Budejovice</strain>
        <tissue evidence="2">Salivary glands</tissue>
    </source>
</reference>
<sequence length="78" mass="8702">MAASLFRMHSLLPALKAFHHALASIRPKHHGRPKDLRRFQSVGGGTAHKRRREEDKAGREAVITCATKLRTPQVLLGL</sequence>
<accession>A0A147BLU8</accession>